<reference evidence="1" key="1">
    <citation type="journal article" date="2015" name="Nature">
        <title>Complex archaea that bridge the gap between prokaryotes and eukaryotes.</title>
        <authorList>
            <person name="Spang A."/>
            <person name="Saw J.H."/>
            <person name="Jorgensen S.L."/>
            <person name="Zaremba-Niedzwiedzka K."/>
            <person name="Martijn J."/>
            <person name="Lind A.E."/>
            <person name="van Eijk R."/>
            <person name="Schleper C."/>
            <person name="Guy L."/>
            <person name="Ettema T.J."/>
        </authorList>
    </citation>
    <scope>NUCLEOTIDE SEQUENCE</scope>
</reference>
<comment type="caution">
    <text evidence="1">The sequence shown here is derived from an EMBL/GenBank/DDBJ whole genome shotgun (WGS) entry which is preliminary data.</text>
</comment>
<accession>A0A0F9YIJ7</accession>
<dbReference type="EMBL" id="LAZR01000001">
    <property type="protein sequence ID" value="KKO12147.1"/>
    <property type="molecule type" value="Genomic_DNA"/>
</dbReference>
<evidence type="ECO:0000313" key="1">
    <source>
        <dbReference type="EMBL" id="KKO12147.1"/>
    </source>
</evidence>
<organism evidence="1">
    <name type="scientific">marine sediment metagenome</name>
    <dbReference type="NCBI Taxonomy" id="412755"/>
    <lineage>
        <taxon>unclassified sequences</taxon>
        <taxon>metagenomes</taxon>
        <taxon>ecological metagenomes</taxon>
    </lineage>
</organism>
<name>A0A0F9YIJ7_9ZZZZ</name>
<dbReference type="AlphaFoldDB" id="A0A0F9YIJ7"/>
<protein>
    <submittedName>
        <fullName evidence="1">Uncharacterized protein</fullName>
    </submittedName>
</protein>
<sequence length="210" mass="24737">MTNNRTRTIKFKEKIKISKQSQDHLLAEVRAYTAKKYRDDKRRKLEQLHYPCSMKVHKQSTEKWLKQYAYAHHITLTFPVTITSESVAQAKLSNLMQRVNKKMYGKHAVKYAENSVSVVFVLEEHLSGGLHVHCLFQEPCLKDHCQLKMPGGMLPKLIEEHWKKVTHAQQMRFVGVDEMDPEYDPVEYALKDTYCRSERVILGYFHQNKK</sequence>
<gene>
    <name evidence="1" type="ORF">LCGC14_0001550</name>
</gene>
<proteinExistence type="predicted"/>